<comment type="caution">
    <text evidence="2">The sequence shown here is derived from an EMBL/GenBank/DDBJ whole genome shotgun (WGS) entry which is preliminary data.</text>
</comment>
<reference evidence="2" key="1">
    <citation type="submission" date="2021-11" db="EMBL/GenBank/DDBJ databases">
        <authorList>
            <consortium name="Genoscope - CEA"/>
            <person name="William W."/>
        </authorList>
    </citation>
    <scope>NUCLEOTIDE SEQUENCE</scope>
</reference>
<feature type="region of interest" description="Disordered" evidence="1">
    <location>
        <begin position="240"/>
        <end position="286"/>
    </location>
</feature>
<dbReference type="EMBL" id="CAKKNE010000004">
    <property type="protein sequence ID" value="CAH0374664.1"/>
    <property type="molecule type" value="Genomic_DNA"/>
</dbReference>
<sequence>MPWQTVDARPQKRRKGDAVEDAERRELRLRRTYNEAAAGHAALAAKAASAPPADAVAALYEKILEDVGSAAKENEAPWDAALRLACARHLSELLEAAGDRAGALAAACRAADAGRNDAGLWLRVARLARVAEGVAAARVAVGALQRAAALRRAEREDDGALERAARAVGVKRACFRGVAADGAAAPPAPPRTVRATKTWTGLGSALLAARAALARDARAGRATLDHPVAVEWIAEKKKAEAAQAKKPAEAPGDEKANEGKDDEKRPRRGARRRGAAPTEEKEEDDAVAELPLAARVFGALLDGAPPPKPPDGVAAAWFARAPAAPGAAAAAAAAPPSFAAPRRVRDHLAAFVAAAARAEAAWAADDARKVFAEAVAAVDGALDPAALVALAEVDSSALARARLDPRTADRPDLAARLHWLAAEGAAARGDAFVARAEFQACARALLKHGGVDACVEINQCDGCTDNSSLSRFSAMTRPSWLCRAVDAVVHRWPAGEPRLSGAAVAHQLAVLARREGDSRLGDGLAAAAAAGGAALWREARRLRARDAAGFAGLLAGDALRGAGVLEALCAAVGGATDVAADAAAIARAAAADRARAGEALDACVAVLDALARTPPQAARATFGRGARDADAAVAVAATAARLRSLLDTTAARAAVAAAGGDAVRAALARTVAVAAAGSRADAVLDALVAAAAVDAVLGGAAARDAVSHAATAACATCAAALGAAVRARNDPEVLSAAACGEALLQAMGPPAARRHLAAAAALLGALERARDKPRLANLRCRAAAAAVRAAEAVDPARAPAVVRDLLEHLAARKCVDAGDAAFLRAACGLFADRAARAAPGRRPVLARDEEHAAAQCFYDLIGAKVLRDACAGHVVSEAARKRRAKHFEARDGFALFAAPLVLRDRTAADEPPPPLVGRRDLLETLNGAAGAAARLARRTVDDDDVDAYLFAQKDAPQHWPGALLAGVYEESPPEDDDASVTVPDDDAAAAAADDYVAEIMARRLMGRDKEAAQEEAKAPAKREAALLDAAAWCARACACRPRDARRWLALARCYEDLAAPLLALGDLGEPFAAAPPKRPLKAVARLPYAASTDAALQFAAPYAAPGELRAEAAATVGAARLEAAKRAYALAHATSGDAAAAAAAALARGRLRYADLRELALRGTSMPTRQAAGDAQRCFEAASLIGDAAQKAFALVMLGKIAWRSDDYDLDERRRDAIVLFRRAYDALPATGKPTGRDDPYPCYRLHAARLKVALDAAAGRVTPLALQACRETAFGASDGSVASIVEDCVRAFEACRKQDPYHARAAHSQAVAARAQPTLSLAATATASSNRFCAEADARRLQERTRVAVRRGAAAAKDVLEKALFSGKRPQVVALWRVEGDAATPRECLDADHRRYDRTRLKYVALFADVLVDLGDHGRLRDLEHQICQARERSRCTDLMVDCSRNARLRAVVGALDDDDGGAPLALAAAAALRGDRGALKRLPAPLALGAVADALFVEAARKAMPGLLTAAASPAEAVEAVRTRWPALVPS</sequence>
<protein>
    <submittedName>
        <fullName evidence="2">Uncharacterized protein</fullName>
    </submittedName>
</protein>
<gene>
    <name evidence="2" type="ORF">PECAL_4P19620</name>
</gene>
<organism evidence="2 3">
    <name type="scientific">Pelagomonas calceolata</name>
    <dbReference type="NCBI Taxonomy" id="35677"/>
    <lineage>
        <taxon>Eukaryota</taxon>
        <taxon>Sar</taxon>
        <taxon>Stramenopiles</taxon>
        <taxon>Ochrophyta</taxon>
        <taxon>Pelagophyceae</taxon>
        <taxon>Pelagomonadales</taxon>
        <taxon>Pelagomonadaceae</taxon>
        <taxon>Pelagomonas</taxon>
    </lineage>
</organism>
<feature type="region of interest" description="Disordered" evidence="1">
    <location>
        <begin position="1"/>
        <end position="23"/>
    </location>
</feature>
<feature type="compositionally biased region" description="Basic and acidic residues" evidence="1">
    <location>
        <begin position="246"/>
        <end position="265"/>
    </location>
</feature>
<name>A0A8J2X063_9STRA</name>
<accession>A0A8J2X063</accession>
<evidence type="ECO:0000313" key="2">
    <source>
        <dbReference type="EMBL" id="CAH0374664.1"/>
    </source>
</evidence>
<evidence type="ECO:0000313" key="3">
    <source>
        <dbReference type="Proteomes" id="UP000789595"/>
    </source>
</evidence>
<proteinExistence type="predicted"/>
<keyword evidence="3" id="KW-1185">Reference proteome</keyword>
<dbReference type="Proteomes" id="UP000789595">
    <property type="component" value="Unassembled WGS sequence"/>
</dbReference>
<evidence type="ECO:0000256" key="1">
    <source>
        <dbReference type="SAM" id="MobiDB-lite"/>
    </source>
</evidence>